<dbReference type="EC" id="2.1.1.-" evidence="6"/>
<comment type="similarity">
    <text evidence="2 6">Belongs to the UPF0677 family.</text>
</comment>
<keyword evidence="3 6" id="KW-0489">Methyltransferase</keyword>
<dbReference type="PANTHER" id="PTHR43619:SF2">
    <property type="entry name" value="S-ADENOSYL-L-METHIONINE-DEPENDENT METHYLTRANSFERASES SUPERFAMILY PROTEIN"/>
    <property type="match status" value="1"/>
</dbReference>
<evidence type="ECO:0000256" key="2">
    <source>
        <dbReference type="ARBA" id="ARBA00008138"/>
    </source>
</evidence>
<dbReference type="Pfam" id="PF04072">
    <property type="entry name" value="LCM"/>
    <property type="match status" value="1"/>
</dbReference>
<dbReference type="PANTHER" id="PTHR43619">
    <property type="entry name" value="S-ADENOSYL-L-METHIONINE-DEPENDENT METHYLTRANSFERASE YKTD-RELATED"/>
    <property type="match status" value="1"/>
</dbReference>
<keyword evidence="5 6" id="KW-0949">S-adenosyl-L-methionine</keyword>
<evidence type="ECO:0000256" key="4">
    <source>
        <dbReference type="ARBA" id="ARBA00022679"/>
    </source>
</evidence>
<sequence length="288" mass="31004">MEAEASRTAVLVCQARAVADGRLAVGRFSDPFAIRLLQGDERAPVERTRASVRGPLWTDRVQDGMVAGTATVLATRTVAIDDAVAEAGNPQLVLLGAGLDARAYRLGHLAHATVFEVDHPLTQQAKRARTEGLTPVAGALTYVPVDFRHDSLAAALAEAGHDPDLPTTWIWEGVLPYLAADAVASTLSVVEARSAPDSRLVATYSTSNAMASIASCVFRAAARLFGARDPLENEPHVSAWSVREMRTLLESNGFHIEDDRDMAKDAERLAIPTRRIAKHMGRVVVARR</sequence>
<gene>
    <name evidence="7" type="ORF">GCM10023147_33420</name>
</gene>
<evidence type="ECO:0000256" key="6">
    <source>
        <dbReference type="RuleBase" id="RU362030"/>
    </source>
</evidence>
<comment type="function">
    <text evidence="1 6">Exhibits S-adenosyl-L-methionine-dependent methyltransferase activity.</text>
</comment>
<dbReference type="InterPro" id="IPR007213">
    <property type="entry name" value="Ppm1/Ppm2/Tcmp"/>
</dbReference>
<dbReference type="NCBIfam" id="TIGR00027">
    <property type="entry name" value="mthyl_TIGR00027"/>
    <property type="match status" value="1"/>
</dbReference>
<reference evidence="8" key="1">
    <citation type="journal article" date="2019" name="Int. J. Syst. Evol. Microbiol.">
        <title>The Global Catalogue of Microorganisms (GCM) 10K type strain sequencing project: providing services to taxonomists for standard genome sequencing and annotation.</title>
        <authorList>
            <consortium name="The Broad Institute Genomics Platform"/>
            <consortium name="The Broad Institute Genome Sequencing Center for Infectious Disease"/>
            <person name="Wu L."/>
            <person name="Ma J."/>
        </authorList>
    </citation>
    <scope>NUCLEOTIDE SEQUENCE [LARGE SCALE GENOMIC DNA]</scope>
    <source>
        <strain evidence="8">JCM 17688</strain>
    </source>
</reference>
<keyword evidence="8" id="KW-1185">Reference proteome</keyword>
<dbReference type="SUPFAM" id="SSF53335">
    <property type="entry name" value="S-adenosyl-L-methionine-dependent methyltransferases"/>
    <property type="match status" value="1"/>
</dbReference>
<organism evidence="7 8">
    <name type="scientific">Tsukamurella soli</name>
    <dbReference type="NCBI Taxonomy" id="644556"/>
    <lineage>
        <taxon>Bacteria</taxon>
        <taxon>Bacillati</taxon>
        <taxon>Actinomycetota</taxon>
        <taxon>Actinomycetes</taxon>
        <taxon>Mycobacteriales</taxon>
        <taxon>Tsukamurellaceae</taxon>
        <taxon>Tsukamurella</taxon>
    </lineage>
</organism>
<evidence type="ECO:0000313" key="8">
    <source>
        <dbReference type="Proteomes" id="UP001500635"/>
    </source>
</evidence>
<comment type="caution">
    <text evidence="7">The sequence shown here is derived from an EMBL/GenBank/DDBJ whole genome shotgun (WGS) entry which is preliminary data.</text>
</comment>
<evidence type="ECO:0000313" key="7">
    <source>
        <dbReference type="EMBL" id="GAA4397773.1"/>
    </source>
</evidence>
<accession>A0ABP8JY85</accession>
<evidence type="ECO:0000256" key="1">
    <source>
        <dbReference type="ARBA" id="ARBA00003907"/>
    </source>
</evidence>
<dbReference type="InterPro" id="IPR029063">
    <property type="entry name" value="SAM-dependent_MTases_sf"/>
</dbReference>
<evidence type="ECO:0000256" key="3">
    <source>
        <dbReference type="ARBA" id="ARBA00022603"/>
    </source>
</evidence>
<proteinExistence type="inferred from homology"/>
<dbReference type="Gene3D" id="3.40.50.150">
    <property type="entry name" value="Vaccinia Virus protein VP39"/>
    <property type="match status" value="1"/>
</dbReference>
<dbReference type="EMBL" id="BAABFR010000057">
    <property type="protein sequence ID" value="GAA4397773.1"/>
    <property type="molecule type" value="Genomic_DNA"/>
</dbReference>
<dbReference type="Proteomes" id="UP001500635">
    <property type="component" value="Unassembled WGS sequence"/>
</dbReference>
<dbReference type="RefSeq" id="WP_344998028.1">
    <property type="nucleotide sequence ID" value="NZ_BAABFR010000057.1"/>
</dbReference>
<keyword evidence="4" id="KW-0808">Transferase</keyword>
<name>A0ABP8JY85_9ACTN</name>
<dbReference type="InterPro" id="IPR011610">
    <property type="entry name" value="SAM_mthyl_Trfase_ML2640-like"/>
</dbReference>
<evidence type="ECO:0000256" key="5">
    <source>
        <dbReference type="ARBA" id="ARBA00022691"/>
    </source>
</evidence>
<protein>
    <recommendedName>
        <fullName evidence="6">S-adenosyl-L-methionine-dependent methyltransferase</fullName>
        <ecNumber evidence="6">2.1.1.-</ecNumber>
    </recommendedName>
</protein>